<sequence length="259" mass="28957">MSFFARQSFRAASRISGPSTALRIRAVQQSSRIPQRQISTTPSRSLSAPPPPSIPSFASTVGRKPGLIPFLLFKKDGNPRNKLKGAFAVGSIALLGGVFSTLADWIEEQESQAILAWNLVQAYRIDLHFSHVDFEKFRDAAEYYRDLVYVLLVNEHNLTQTEVEDIFEAIIHDAEGHQGAEKEALFGLFVSTSAEMRKTLEICDEIGLGPVETALRVVKLLNKSLHDLEEIVKDENLSRVALMLNEEALGRFEEFDVVR</sequence>
<dbReference type="Proteomes" id="UP000054007">
    <property type="component" value="Unassembled WGS sequence"/>
</dbReference>
<evidence type="ECO:0000313" key="3">
    <source>
        <dbReference type="Proteomes" id="UP000054007"/>
    </source>
</evidence>
<feature type="compositionally biased region" description="Low complexity" evidence="1">
    <location>
        <begin position="33"/>
        <end position="47"/>
    </location>
</feature>
<reference evidence="2 3" key="1">
    <citation type="journal article" date="2015" name="Fungal Genet. Biol.">
        <title>Evolution of novel wood decay mechanisms in Agaricales revealed by the genome sequences of Fistulina hepatica and Cylindrobasidium torrendii.</title>
        <authorList>
            <person name="Floudas D."/>
            <person name="Held B.W."/>
            <person name="Riley R."/>
            <person name="Nagy L.G."/>
            <person name="Koehler G."/>
            <person name="Ransdell A.S."/>
            <person name="Younus H."/>
            <person name="Chow J."/>
            <person name="Chiniquy J."/>
            <person name="Lipzen A."/>
            <person name="Tritt A."/>
            <person name="Sun H."/>
            <person name="Haridas S."/>
            <person name="LaButti K."/>
            <person name="Ohm R.A."/>
            <person name="Kues U."/>
            <person name="Blanchette R.A."/>
            <person name="Grigoriev I.V."/>
            <person name="Minto R.E."/>
            <person name="Hibbett D.S."/>
        </authorList>
    </citation>
    <scope>NUCLEOTIDE SEQUENCE [LARGE SCALE GENOMIC DNA]</scope>
    <source>
        <strain evidence="2 3">FP15055 ss-10</strain>
    </source>
</reference>
<keyword evidence="3" id="KW-1185">Reference proteome</keyword>
<gene>
    <name evidence="2" type="ORF">CYLTODRAFT_414999</name>
</gene>
<dbReference type="OrthoDB" id="2942377at2759"/>
<dbReference type="STRING" id="1314674.A0A0D7AXR3"/>
<evidence type="ECO:0000313" key="2">
    <source>
        <dbReference type="EMBL" id="KIY62061.1"/>
    </source>
</evidence>
<accession>A0A0D7AXR3</accession>
<name>A0A0D7AXR3_9AGAR</name>
<organism evidence="2 3">
    <name type="scientific">Cylindrobasidium torrendii FP15055 ss-10</name>
    <dbReference type="NCBI Taxonomy" id="1314674"/>
    <lineage>
        <taxon>Eukaryota</taxon>
        <taxon>Fungi</taxon>
        <taxon>Dikarya</taxon>
        <taxon>Basidiomycota</taxon>
        <taxon>Agaricomycotina</taxon>
        <taxon>Agaricomycetes</taxon>
        <taxon>Agaricomycetidae</taxon>
        <taxon>Agaricales</taxon>
        <taxon>Marasmiineae</taxon>
        <taxon>Physalacriaceae</taxon>
        <taxon>Cylindrobasidium</taxon>
    </lineage>
</organism>
<dbReference type="AlphaFoldDB" id="A0A0D7AXR3"/>
<protein>
    <submittedName>
        <fullName evidence="2">Uncharacterized protein</fullName>
    </submittedName>
</protein>
<dbReference type="EMBL" id="KN880829">
    <property type="protein sequence ID" value="KIY62061.1"/>
    <property type="molecule type" value="Genomic_DNA"/>
</dbReference>
<proteinExistence type="predicted"/>
<feature type="region of interest" description="Disordered" evidence="1">
    <location>
        <begin position="33"/>
        <end position="55"/>
    </location>
</feature>
<evidence type="ECO:0000256" key="1">
    <source>
        <dbReference type="SAM" id="MobiDB-lite"/>
    </source>
</evidence>